<comment type="caution">
    <text evidence="1">The sequence shown here is derived from an EMBL/GenBank/DDBJ whole genome shotgun (WGS) entry which is preliminary data.</text>
</comment>
<name>C0CZ42_9FIRM</name>
<evidence type="ECO:0000313" key="1">
    <source>
        <dbReference type="EMBL" id="EEG55658.1"/>
    </source>
</evidence>
<sequence>MGTAQMRFEAVIPNELGSFLILPFWGQLWRCLLFAVLENALVAQVGIGGELNAFWGWKQGEIFFY</sequence>
<accession>C0CZ42</accession>
<keyword evidence="2" id="KW-1185">Reference proteome</keyword>
<dbReference type="HOGENOM" id="CLU_2841910_0_0_9"/>
<evidence type="ECO:0000313" key="2">
    <source>
        <dbReference type="Proteomes" id="UP000004756"/>
    </source>
</evidence>
<dbReference type="EMBL" id="ACCJ01000134">
    <property type="protein sequence ID" value="EEG55658.1"/>
    <property type="molecule type" value="Genomic_DNA"/>
</dbReference>
<gene>
    <name evidence="1" type="ORF">CLOSTASPAR_02269</name>
</gene>
<protein>
    <submittedName>
        <fullName evidence="1">Uncharacterized protein</fullName>
    </submittedName>
</protein>
<proteinExistence type="predicted"/>
<organism evidence="1 2">
    <name type="scientific">[Clostridium] asparagiforme DSM 15981</name>
    <dbReference type="NCBI Taxonomy" id="518636"/>
    <lineage>
        <taxon>Bacteria</taxon>
        <taxon>Bacillati</taxon>
        <taxon>Bacillota</taxon>
        <taxon>Clostridia</taxon>
        <taxon>Lachnospirales</taxon>
        <taxon>Lachnospiraceae</taxon>
        <taxon>Enterocloster</taxon>
    </lineage>
</organism>
<dbReference type="AlphaFoldDB" id="C0CZ42"/>
<dbReference type="Proteomes" id="UP000004756">
    <property type="component" value="Unassembled WGS sequence"/>
</dbReference>
<reference evidence="1 2" key="1">
    <citation type="submission" date="2009-02" db="EMBL/GenBank/DDBJ databases">
        <title>Draft genome sequence of Clostridium asparagiforme (DSM 15981).</title>
        <authorList>
            <person name="Sudarsanam P."/>
            <person name="Ley R."/>
            <person name="Guruge J."/>
            <person name="Turnbaugh P.J."/>
            <person name="Mahowald M."/>
            <person name="Liep D."/>
            <person name="Gordon J."/>
        </authorList>
    </citation>
    <scope>NUCLEOTIDE SEQUENCE [LARGE SCALE GENOMIC DNA]</scope>
    <source>
        <strain evidence="1 2">DSM 15981</strain>
    </source>
</reference>